<evidence type="ECO:0008006" key="4">
    <source>
        <dbReference type="Google" id="ProtNLM"/>
    </source>
</evidence>
<dbReference type="STRING" id="907931.GCA_000165675_00994"/>
<proteinExistence type="predicted"/>
<sequence>MSEVKTVLPVVTFENGVAQGFEDLRAMLRGVQVVAIEDKIDAQQMAALKKDMKFVSDNIKKSTKQAVKEYENQLHEQNGTLFAIQDTADSIIADITENQNVYNTGRLKELEVVLQKEVDERNENYQLKVPLTIKADWLKMSNFTATGKPTSALTKLLNLEFIKAKSEENKVPEITEDERFKRALKYQFAKVWEQIEDDDIYSGADIKNLLKPIASEFG</sequence>
<keyword evidence="1" id="KW-0175">Coiled coil</keyword>
<accession>A0A4R5N8V3</accession>
<comment type="caution">
    <text evidence="2">The sequence shown here is derived from an EMBL/GenBank/DDBJ whole genome shotgun (WGS) entry which is preliminary data.</text>
</comment>
<evidence type="ECO:0000313" key="2">
    <source>
        <dbReference type="EMBL" id="TDG68050.1"/>
    </source>
</evidence>
<feature type="coiled-coil region" evidence="1">
    <location>
        <begin position="45"/>
        <end position="80"/>
    </location>
</feature>
<name>A0A4R5N8V3_9LACO</name>
<dbReference type="EMBL" id="PUFI01000014">
    <property type="protein sequence ID" value="TDG68050.1"/>
    <property type="molecule type" value="Genomic_DNA"/>
</dbReference>
<keyword evidence="3" id="KW-1185">Reference proteome</keyword>
<organism evidence="2 3">
    <name type="scientific">Leuconostoc fallax</name>
    <dbReference type="NCBI Taxonomy" id="1251"/>
    <lineage>
        <taxon>Bacteria</taxon>
        <taxon>Bacillati</taxon>
        <taxon>Bacillota</taxon>
        <taxon>Bacilli</taxon>
        <taxon>Lactobacillales</taxon>
        <taxon>Lactobacillaceae</taxon>
        <taxon>Leuconostoc</taxon>
    </lineage>
</organism>
<reference evidence="2 3" key="1">
    <citation type="journal article" date="2019" name="Appl. Microbiol. Biotechnol.">
        <title>Uncovering carbohydrate metabolism through a genotype-phenotype association study of 56 lactic acid bacteria genomes.</title>
        <authorList>
            <person name="Buron-Moles G."/>
            <person name="Chailyan A."/>
            <person name="Dolejs I."/>
            <person name="Forster J."/>
            <person name="Miks M.H."/>
        </authorList>
    </citation>
    <scope>NUCLEOTIDE SEQUENCE [LARGE SCALE GENOMIC DNA]</scope>
    <source>
        <strain evidence="2 3">ATCC 700006</strain>
    </source>
</reference>
<dbReference type="Proteomes" id="UP000295681">
    <property type="component" value="Unassembled WGS sequence"/>
</dbReference>
<dbReference type="AlphaFoldDB" id="A0A4R5N8V3"/>
<evidence type="ECO:0000256" key="1">
    <source>
        <dbReference type="SAM" id="Coils"/>
    </source>
</evidence>
<dbReference type="RefSeq" id="WP_010007835.1">
    <property type="nucleotide sequence ID" value="NZ_PUFI01000014.1"/>
</dbReference>
<evidence type="ECO:0000313" key="3">
    <source>
        <dbReference type="Proteomes" id="UP000295681"/>
    </source>
</evidence>
<gene>
    <name evidence="2" type="ORF">C5L23_000356</name>
</gene>
<protein>
    <recommendedName>
        <fullName evidence="4">DUF1351 domain-containing protein</fullName>
    </recommendedName>
</protein>